<evidence type="ECO:0008006" key="3">
    <source>
        <dbReference type="Google" id="ProtNLM"/>
    </source>
</evidence>
<evidence type="ECO:0000313" key="1">
    <source>
        <dbReference type="EMBL" id="GCF07082.1"/>
    </source>
</evidence>
<protein>
    <recommendedName>
        <fullName evidence="3">Glycoside hydrolase family 42 N-terminal domain-containing protein</fullName>
    </recommendedName>
</protein>
<reference evidence="1 2" key="1">
    <citation type="submission" date="2019-01" db="EMBL/GenBank/DDBJ databases">
        <title>Draft genome sequence of Dictyobacter sp. Uno17.</title>
        <authorList>
            <person name="Wang C.M."/>
            <person name="Zheng Y."/>
            <person name="Sakai Y."/>
            <person name="Abe K."/>
            <person name="Yokota A."/>
            <person name="Yabe S."/>
        </authorList>
    </citation>
    <scope>NUCLEOTIDE SEQUENCE [LARGE SCALE GENOMIC DNA]</scope>
    <source>
        <strain evidence="1 2">Uno17</strain>
    </source>
</reference>
<dbReference type="EMBL" id="BIXY01000005">
    <property type="protein sequence ID" value="GCF07082.1"/>
    <property type="molecule type" value="Genomic_DNA"/>
</dbReference>
<proteinExistence type="predicted"/>
<comment type="caution">
    <text evidence="1">The sequence shown here is derived from an EMBL/GenBank/DDBJ whole genome shotgun (WGS) entry which is preliminary data.</text>
</comment>
<dbReference type="InterPro" id="IPR017853">
    <property type="entry name" value="GH"/>
</dbReference>
<evidence type="ECO:0000313" key="2">
    <source>
        <dbReference type="Proteomes" id="UP000322530"/>
    </source>
</evidence>
<dbReference type="SUPFAM" id="SSF51445">
    <property type="entry name" value="(Trans)glycosidases"/>
    <property type="match status" value="1"/>
</dbReference>
<keyword evidence="2" id="KW-1185">Reference proteome</keyword>
<gene>
    <name evidence="1" type="ORF">KDI_06460</name>
</gene>
<dbReference type="Proteomes" id="UP000322530">
    <property type="component" value="Unassembled WGS sequence"/>
</dbReference>
<dbReference type="Gene3D" id="3.20.20.80">
    <property type="entry name" value="Glycosidases"/>
    <property type="match status" value="1"/>
</dbReference>
<dbReference type="AlphaFoldDB" id="A0A5A5T6Q8"/>
<accession>A0A5A5T6Q8</accession>
<sequence length="358" mass="41125">MPHCAGSCSYTYAQKGDGKNPLTPEGVGMLAVKIMDITVAYFHPLFRQDVVKQDFAQIRAAGATSIVYAIHEQEEQRWPRDLERGLQLARDAGLKVYISPGRFGNLFAGPVYMPSWYTFRHPQSLVKDRHGRAHDMTCFNHESFRSWLFKEIEYYLTNYPVDGILIDEPRIPDITCFCSVCRALCPDITDLQHFRLRSMIDFLNELFSCVKRVNHQAKTSIALLPPDVGLIEELASIASLDTIGCHLFWQLLGEDVTAVSTWGQQVIEAVKGHGKRSQLWLQNFNLSQEEEPLLESAFSSLLSAEPDDIACYYYWRNNERPEQVWQQTRGLLRRIPRRQLYWQTTPRIPVPQIAKDSV</sequence>
<name>A0A5A5T6Q8_9CHLR</name>
<organism evidence="1 2">
    <name type="scientific">Dictyobacter arantiisoli</name>
    <dbReference type="NCBI Taxonomy" id="2014874"/>
    <lineage>
        <taxon>Bacteria</taxon>
        <taxon>Bacillati</taxon>
        <taxon>Chloroflexota</taxon>
        <taxon>Ktedonobacteria</taxon>
        <taxon>Ktedonobacterales</taxon>
        <taxon>Dictyobacteraceae</taxon>
        <taxon>Dictyobacter</taxon>
    </lineage>
</organism>